<keyword evidence="3 8" id="KW-0813">Transport</keyword>
<evidence type="ECO:0000259" key="9">
    <source>
        <dbReference type="Pfam" id="PF00909"/>
    </source>
</evidence>
<evidence type="ECO:0000256" key="2">
    <source>
        <dbReference type="ARBA" id="ARBA00005887"/>
    </source>
</evidence>
<dbReference type="Pfam" id="PF00909">
    <property type="entry name" value="Ammonium_transp"/>
    <property type="match status" value="1"/>
</dbReference>
<comment type="subcellular location">
    <subcellularLocation>
        <location evidence="8">Cell membrane</location>
        <topology evidence="8">Multi-pass membrane protein</topology>
    </subcellularLocation>
    <subcellularLocation>
        <location evidence="1">Membrane</location>
        <topology evidence="1">Multi-pass membrane protein</topology>
    </subcellularLocation>
</comment>
<dbReference type="Gene3D" id="1.10.3430.10">
    <property type="entry name" value="Ammonium transporter AmtB like domains"/>
    <property type="match status" value="1"/>
</dbReference>
<dbReference type="GO" id="GO:0005886">
    <property type="term" value="C:plasma membrane"/>
    <property type="evidence" value="ECO:0007669"/>
    <property type="project" value="UniProtKB-SubCell"/>
</dbReference>
<dbReference type="GO" id="GO:0008519">
    <property type="term" value="F:ammonium channel activity"/>
    <property type="evidence" value="ECO:0007669"/>
    <property type="project" value="InterPro"/>
</dbReference>
<keyword evidence="6 8" id="KW-0472">Membrane</keyword>
<dbReference type="InterPro" id="IPR018047">
    <property type="entry name" value="Ammonium_transpt_CS"/>
</dbReference>
<evidence type="ECO:0000256" key="5">
    <source>
        <dbReference type="ARBA" id="ARBA00022989"/>
    </source>
</evidence>
<feature type="transmembrane region" description="Helical" evidence="8">
    <location>
        <begin position="381"/>
        <end position="402"/>
    </location>
</feature>
<dbReference type="InterPro" id="IPR024041">
    <property type="entry name" value="NH4_transpt_AmtB-like_dom"/>
</dbReference>
<evidence type="ECO:0000256" key="3">
    <source>
        <dbReference type="ARBA" id="ARBA00022448"/>
    </source>
</evidence>
<dbReference type="NCBIfam" id="TIGR00836">
    <property type="entry name" value="amt"/>
    <property type="match status" value="1"/>
</dbReference>
<feature type="transmembrane region" description="Helical" evidence="8">
    <location>
        <begin position="297"/>
        <end position="318"/>
    </location>
</feature>
<evidence type="ECO:0000256" key="1">
    <source>
        <dbReference type="ARBA" id="ARBA00004141"/>
    </source>
</evidence>
<keyword evidence="11" id="KW-1185">Reference proteome</keyword>
<feature type="transmembrane region" description="Helical" evidence="8">
    <location>
        <begin position="339"/>
        <end position="361"/>
    </location>
</feature>
<evidence type="ECO:0000256" key="7">
    <source>
        <dbReference type="ARBA" id="ARBA00023177"/>
    </source>
</evidence>
<feature type="non-terminal residue" evidence="10">
    <location>
        <position position="629"/>
    </location>
</feature>
<feature type="transmembrane region" description="Helical" evidence="8">
    <location>
        <begin position="242"/>
        <end position="261"/>
    </location>
</feature>
<feature type="transmembrane region" description="Helical" evidence="8">
    <location>
        <begin position="20"/>
        <end position="42"/>
    </location>
</feature>
<feature type="transmembrane region" description="Helical" evidence="8">
    <location>
        <begin position="273"/>
        <end position="291"/>
    </location>
</feature>
<evidence type="ECO:0000313" key="11">
    <source>
        <dbReference type="Proteomes" id="UP000729357"/>
    </source>
</evidence>
<keyword evidence="4 8" id="KW-0812">Transmembrane</keyword>
<name>A0A9P8G240_AURME</name>
<feature type="transmembrane region" description="Helical" evidence="8">
    <location>
        <begin position="210"/>
        <end position="230"/>
    </location>
</feature>
<organism evidence="10 11">
    <name type="scientific">Aureobasidium melanogenum</name>
    <name type="common">Aureobasidium pullulans var. melanogenum</name>
    <dbReference type="NCBI Taxonomy" id="46634"/>
    <lineage>
        <taxon>Eukaryota</taxon>
        <taxon>Fungi</taxon>
        <taxon>Dikarya</taxon>
        <taxon>Ascomycota</taxon>
        <taxon>Pezizomycotina</taxon>
        <taxon>Dothideomycetes</taxon>
        <taxon>Dothideomycetidae</taxon>
        <taxon>Dothideales</taxon>
        <taxon>Saccotheciaceae</taxon>
        <taxon>Aureobasidium</taxon>
    </lineage>
</organism>
<keyword evidence="7 8" id="KW-0924">Ammonia transport</keyword>
<dbReference type="Proteomes" id="UP000729357">
    <property type="component" value="Unassembled WGS sequence"/>
</dbReference>
<dbReference type="EMBL" id="JAHFXS010000111">
    <property type="protein sequence ID" value="KAG9988996.1"/>
    <property type="molecule type" value="Genomic_DNA"/>
</dbReference>
<evidence type="ECO:0000313" key="10">
    <source>
        <dbReference type="EMBL" id="KAG9988996.1"/>
    </source>
</evidence>
<proteinExistence type="inferred from homology"/>
<accession>A0A9P8G240</accession>
<sequence length="629" mass="68801">MSDLGNPTPAWLNTGDNAWQLTAASLVALQSIPGLCVLYAGLVHRRWVINSMMMVFYAFAMTLIIWVLVGYKVAFGEYMLPFAGIPNTVVRMSDELIQSTLPSANVSQNFPQSTMVYFQFVFAAITLALIAGAYLARMNFTAWMIFVPLWLIFAYCPGAYSIWGGGWATKLGVLDYSGGYVIHLSSGTAAFVGAYWIGPRLKKDRESFTPNNIPLMMVGAGILWVGWNGFNGGDPYSASPDAGAAVLNTNICTAMSLLTWTCMDIIFFKKPSIIGSVNGMITGLVGITPAAGFVAGWGAIIIGFCTGIIPWVSMNIVATRSFIFKRHVDDTLGITHTHFVAGILGGFLTGIFATVPGVAAFGDTNPGGAIDGNGRQVWVQIVGALFIIGWDAVWTSLIMLFIKYVCRVPLRMSEEDMLLGDDAVHGEGAYCFFDDMAGPTPENDTAVLEGLQVHNDLEIGVGGSSSLEHRQTRSDDYEKGFRSSFIVYLTQAGLAHLKSKIRMAVHVFMINWVHQLGRWEMILRYGGFLCADLDFHRSSVANRALHTSETIAKPKTSKLESCIYVCASTLWLYLGYQPQKDADKTSDWMTPYSMIPDHVGISSGTGQTGVQPCYKPLQRLFVNRLAQYL</sequence>
<dbReference type="PANTHER" id="PTHR43029">
    <property type="entry name" value="AMMONIUM TRANSPORTER MEP2"/>
    <property type="match status" value="1"/>
</dbReference>
<feature type="transmembrane region" description="Helical" evidence="8">
    <location>
        <begin position="142"/>
        <end position="160"/>
    </location>
</feature>
<evidence type="ECO:0000256" key="4">
    <source>
        <dbReference type="ARBA" id="ARBA00022692"/>
    </source>
</evidence>
<comment type="similarity">
    <text evidence="2 8">Belongs to the ammonia transporter channel (TC 1.A.11.2) family.</text>
</comment>
<dbReference type="InterPro" id="IPR001905">
    <property type="entry name" value="Ammonium_transpt"/>
</dbReference>
<gene>
    <name evidence="10" type="ORF">KCU98_g2206</name>
</gene>
<reference evidence="10" key="2">
    <citation type="submission" date="2021-08" db="EMBL/GenBank/DDBJ databases">
        <authorList>
            <person name="Gostincar C."/>
            <person name="Sun X."/>
            <person name="Song Z."/>
            <person name="Gunde-Cimerman N."/>
        </authorList>
    </citation>
    <scope>NUCLEOTIDE SEQUENCE</scope>
    <source>
        <strain evidence="10">EXF-9298</strain>
    </source>
</reference>
<dbReference type="SUPFAM" id="SSF111352">
    <property type="entry name" value="Ammonium transporter"/>
    <property type="match status" value="1"/>
</dbReference>
<evidence type="ECO:0000256" key="6">
    <source>
        <dbReference type="ARBA" id="ARBA00023136"/>
    </source>
</evidence>
<feature type="domain" description="Ammonium transporter AmtB-like" evidence="9">
    <location>
        <begin position="18"/>
        <end position="430"/>
    </location>
</feature>
<evidence type="ECO:0000256" key="8">
    <source>
        <dbReference type="RuleBase" id="RU362002"/>
    </source>
</evidence>
<protein>
    <recommendedName>
        <fullName evidence="8">Ammonium transporter</fullName>
    </recommendedName>
</protein>
<dbReference type="PROSITE" id="PS01219">
    <property type="entry name" value="AMMONIUM_TRANSP"/>
    <property type="match status" value="1"/>
</dbReference>
<feature type="transmembrane region" description="Helical" evidence="8">
    <location>
        <begin position="54"/>
        <end position="74"/>
    </location>
</feature>
<feature type="transmembrane region" description="Helical" evidence="8">
    <location>
        <begin position="116"/>
        <end position="135"/>
    </location>
</feature>
<dbReference type="InterPro" id="IPR029020">
    <property type="entry name" value="Ammonium/urea_transptr"/>
</dbReference>
<comment type="caution">
    <text evidence="10">The sequence shown here is derived from an EMBL/GenBank/DDBJ whole genome shotgun (WGS) entry which is preliminary data.</text>
</comment>
<reference evidence="10" key="1">
    <citation type="journal article" date="2021" name="J Fungi (Basel)">
        <title>Virulence traits and population genomics of the black yeast Aureobasidium melanogenum.</title>
        <authorList>
            <person name="Cernosa A."/>
            <person name="Sun X."/>
            <person name="Gostincar C."/>
            <person name="Fang C."/>
            <person name="Gunde-Cimerman N."/>
            <person name="Song Z."/>
        </authorList>
    </citation>
    <scope>NUCLEOTIDE SEQUENCE</scope>
    <source>
        <strain evidence="10">EXF-9298</strain>
    </source>
</reference>
<dbReference type="PANTHER" id="PTHR43029:SF10">
    <property type="entry name" value="AMMONIUM TRANSPORTER MEP2"/>
    <property type="match status" value="1"/>
</dbReference>
<feature type="transmembrane region" description="Helical" evidence="8">
    <location>
        <begin position="180"/>
        <end position="198"/>
    </location>
</feature>
<keyword evidence="5 8" id="KW-1133">Transmembrane helix</keyword>
<dbReference type="AlphaFoldDB" id="A0A9P8G240"/>